<evidence type="ECO:0000259" key="13">
    <source>
        <dbReference type="PROSITE" id="PS50929"/>
    </source>
</evidence>
<dbReference type="Gramene" id="PSS06452">
    <property type="protein sequence ID" value="PSS06452"/>
    <property type="gene ID" value="CEY00_Acc19624"/>
</dbReference>
<evidence type="ECO:0000256" key="7">
    <source>
        <dbReference type="ARBA" id="ARBA00022840"/>
    </source>
</evidence>
<name>A0A2R6QE90_ACTCC</name>
<dbReference type="EC" id="7.6.2.2" evidence="2"/>
<keyword evidence="4 12" id="KW-0812">Transmembrane</keyword>
<organism evidence="14 15">
    <name type="scientific">Actinidia chinensis var. chinensis</name>
    <name type="common">Chinese soft-hair kiwi</name>
    <dbReference type="NCBI Taxonomy" id="1590841"/>
    <lineage>
        <taxon>Eukaryota</taxon>
        <taxon>Viridiplantae</taxon>
        <taxon>Streptophyta</taxon>
        <taxon>Embryophyta</taxon>
        <taxon>Tracheophyta</taxon>
        <taxon>Spermatophyta</taxon>
        <taxon>Magnoliopsida</taxon>
        <taxon>eudicotyledons</taxon>
        <taxon>Gunneridae</taxon>
        <taxon>Pentapetalae</taxon>
        <taxon>asterids</taxon>
        <taxon>Ericales</taxon>
        <taxon>Actinidiaceae</taxon>
        <taxon>Actinidia</taxon>
    </lineage>
</organism>
<dbReference type="OrthoDB" id="1742613at2759"/>
<gene>
    <name evidence="14" type="ORF">CEY00_Acc19624</name>
</gene>
<accession>A0A2R6QE90</accession>
<dbReference type="PANTHER" id="PTHR24223">
    <property type="entry name" value="ATP-BINDING CASSETTE SUB-FAMILY C"/>
    <property type="match status" value="1"/>
</dbReference>
<evidence type="ECO:0000256" key="9">
    <source>
        <dbReference type="ARBA" id="ARBA00022989"/>
    </source>
</evidence>
<dbReference type="InterPro" id="IPR050173">
    <property type="entry name" value="ABC_transporter_C-like"/>
</dbReference>
<feature type="transmembrane region" description="Helical" evidence="12">
    <location>
        <begin position="30"/>
        <end position="59"/>
    </location>
</feature>
<evidence type="ECO:0000313" key="14">
    <source>
        <dbReference type="EMBL" id="PSS06452.1"/>
    </source>
</evidence>
<feature type="transmembrane region" description="Helical" evidence="12">
    <location>
        <begin position="439"/>
        <end position="458"/>
    </location>
</feature>
<feature type="transmembrane region" description="Helical" evidence="12">
    <location>
        <begin position="336"/>
        <end position="355"/>
    </location>
</feature>
<dbReference type="InterPro" id="IPR011527">
    <property type="entry name" value="ABC1_TM_dom"/>
</dbReference>
<sequence length="703" mass="80400">MGWKSVLGVFQQHISFFIFDIALPVNTKLFVVLICFLLTIFTVLGFGVNTMTFLMIIIIGFTKRSARRSERIYISEKVFLRLIPALGASLTFFDMALLLKEALDGYNIPYHQWIFRGSQFLMWVAVLFISNCDSIFVTFCNPILCFYWVMKPLLGIPLLQIAFSSHEALRYVNESCVLLVDIMFGICINVVRMKQKSSISRKYSSLDEPLLSSGTAIEEGRFKDEIGHGFWHLMTFKYINSVMEQGVIKQLDFDDLLQLPTDMDPSSCLNTLLTCWQTQQRNNCSHPSFFRAIFNAYGWPYLRLGMLKVLNDCIGFVGPLILNKLIRFLQQGSQYFDGYILAISLGLTSILKSFLDTQYTFHLSKLKLKLRAGIMTVIYQKCLRISLAERSKFSEGEIQTFMSIDADRTVNLSNSFHDMWSLPFQIGVALYLMYTQVKYAFLSGITITILLIPVNKWISKLIASATNKMMKQKDERIRRTGEILMNIRTLKMYAWELLFSSWLMETRSTEVKHLSTRKYLDAWCVFFWATTPTLFSLFTFGLYSLMGHQLDAATVFTCLALFNSLISPLNSFPWVINGLIDAIISIRRLSRFLSCSEHELELEEKGNIPSSSSKEQSDMAVVIHDASCAWSSSIEQVQDLILDHVTLRLPKGSLVSVIGEVGSGKSSFKFDSRRNEAHQWIDTFKWINSICTTGPVDSLWNTP</sequence>
<reference evidence="15" key="2">
    <citation type="journal article" date="2018" name="BMC Genomics">
        <title>A manually annotated Actinidia chinensis var. chinensis (kiwifruit) genome highlights the challenges associated with draft genomes and gene prediction in plants.</title>
        <authorList>
            <person name="Pilkington S.M."/>
            <person name="Crowhurst R."/>
            <person name="Hilario E."/>
            <person name="Nardozza S."/>
            <person name="Fraser L."/>
            <person name="Peng Y."/>
            <person name="Gunaseelan K."/>
            <person name="Simpson R."/>
            <person name="Tahir J."/>
            <person name="Deroles S.C."/>
            <person name="Templeton K."/>
            <person name="Luo Z."/>
            <person name="Davy M."/>
            <person name="Cheng C."/>
            <person name="McNeilage M."/>
            <person name="Scaglione D."/>
            <person name="Liu Y."/>
            <person name="Zhang Q."/>
            <person name="Datson P."/>
            <person name="De Silva N."/>
            <person name="Gardiner S.E."/>
            <person name="Bassett H."/>
            <person name="Chagne D."/>
            <person name="McCallum J."/>
            <person name="Dzierzon H."/>
            <person name="Deng C."/>
            <person name="Wang Y.Y."/>
            <person name="Barron L."/>
            <person name="Manako K."/>
            <person name="Bowen J."/>
            <person name="Foster T.M."/>
            <person name="Erridge Z.A."/>
            <person name="Tiffin H."/>
            <person name="Waite C.N."/>
            <person name="Davies K.M."/>
            <person name="Grierson E.P."/>
            <person name="Laing W.A."/>
            <person name="Kirk R."/>
            <person name="Chen X."/>
            <person name="Wood M."/>
            <person name="Montefiori M."/>
            <person name="Brummell D.A."/>
            <person name="Schwinn K.E."/>
            <person name="Catanach A."/>
            <person name="Fullerton C."/>
            <person name="Li D."/>
            <person name="Meiyalaghan S."/>
            <person name="Nieuwenhuizen N."/>
            <person name="Read N."/>
            <person name="Prakash R."/>
            <person name="Hunter D."/>
            <person name="Zhang H."/>
            <person name="McKenzie M."/>
            <person name="Knabel M."/>
            <person name="Harris A."/>
            <person name="Allan A.C."/>
            <person name="Gleave A."/>
            <person name="Chen A."/>
            <person name="Janssen B.J."/>
            <person name="Plunkett B."/>
            <person name="Ampomah-Dwamena C."/>
            <person name="Voogd C."/>
            <person name="Leif D."/>
            <person name="Lafferty D."/>
            <person name="Souleyre E.J.F."/>
            <person name="Varkonyi-Gasic E."/>
            <person name="Gambi F."/>
            <person name="Hanley J."/>
            <person name="Yao J.L."/>
            <person name="Cheung J."/>
            <person name="David K.M."/>
            <person name="Warren B."/>
            <person name="Marsh K."/>
            <person name="Snowden K.C."/>
            <person name="Lin-Wang K."/>
            <person name="Brian L."/>
            <person name="Martinez-Sanchez M."/>
            <person name="Wang M."/>
            <person name="Ileperuma N."/>
            <person name="Macnee N."/>
            <person name="Campin R."/>
            <person name="McAtee P."/>
            <person name="Drummond R.S.M."/>
            <person name="Espley R.V."/>
            <person name="Ireland H.S."/>
            <person name="Wu R."/>
            <person name="Atkinson R.G."/>
            <person name="Karunairetnam S."/>
            <person name="Bulley S."/>
            <person name="Chunkath S."/>
            <person name="Hanley Z."/>
            <person name="Storey R."/>
            <person name="Thrimawithana A.H."/>
            <person name="Thomson S."/>
            <person name="David C."/>
            <person name="Testolin R."/>
            <person name="Huang H."/>
            <person name="Hellens R.P."/>
            <person name="Schaffer R.J."/>
        </authorList>
    </citation>
    <scope>NUCLEOTIDE SEQUENCE [LARGE SCALE GENOMIC DNA]</scope>
    <source>
        <strain evidence="15">cv. Red5</strain>
    </source>
</reference>
<feature type="transmembrane region" description="Helical" evidence="12">
    <location>
        <begin position="169"/>
        <end position="191"/>
    </location>
</feature>
<protein>
    <recommendedName>
        <fullName evidence="2">ABC-type xenobiotic transporter</fullName>
        <ecNumber evidence="2">7.6.2.2</ecNumber>
    </recommendedName>
</protein>
<dbReference type="GO" id="GO:0005524">
    <property type="term" value="F:ATP binding"/>
    <property type="evidence" value="ECO:0007669"/>
    <property type="project" value="UniProtKB-KW"/>
</dbReference>
<proteinExistence type="inferred from homology"/>
<dbReference type="PANTHER" id="PTHR24223:SF330">
    <property type="entry name" value="ATP-BINDING CASSETTE SUB-FAMILY C MEMBER 10"/>
    <property type="match status" value="1"/>
</dbReference>
<dbReference type="Proteomes" id="UP000241394">
    <property type="component" value="Chromosome LG17"/>
</dbReference>
<comment type="similarity">
    <text evidence="1">Belongs to the ABC transporter superfamily. ABCC family. Conjugate transporter (TC 3.A.1.208) subfamily.</text>
</comment>
<feature type="domain" description="ABC transmembrane type-1" evidence="13">
    <location>
        <begin position="307"/>
        <end position="581"/>
    </location>
</feature>
<dbReference type="CDD" id="cd18598">
    <property type="entry name" value="ABC_6TM_MRP7_D1_like"/>
    <property type="match status" value="1"/>
</dbReference>
<evidence type="ECO:0000256" key="12">
    <source>
        <dbReference type="SAM" id="Phobius"/>
    </source>
</evidence>
<evidence type="ECO:0000256" key="2">
    <source>
        <dbReference type="ARBA" id="ARBA00012191"/>
    </source>
</evidence>
<evidence type="ECO:0000256" key="5">
    <source>
        <dbReference type="ARBA" id="ARBA00022737"/>
    </source>
</evidence>
<dbReference type="OMA" id="RIAFCTI"/>
<dbReference type="SUPFAM" id="SSF52540">
    <property type="entry name" value="P-loop containing nucleoside triphosphate hydrolases"/>
    <property type="match status" value="1"/>
</dbReference>
<dbReference type="InParanoid" id="A0A2R6QE90"/>
<evidence type="ECO:0000313" key="15">
    <source>
        <dbReference type="Proteomes" id="UP000241394"/>
    </source>
</evidence>
<evidence type="ECO:0000256" key="6">
    <source>
        <dbReference type="ARBA" id="ARBA00022741"/>
    </source>
</evidence>
<dbReference type="Gene3D" id="3.40.50.300">
    <property type="entry name" value="P-loop containing nucleotide triphosphate hydrolases"/>
    <property type="match status" value="1"/>
</dbReference>
<evidence type="ECO:0000256" key="10">
    <source>
        <dbReference type="ARBA" id="ARBA00023136"/>
    </source>
</evidence>
<comment type="catalytic activity">
    <reaction evidence="11">
        <text>ATP + H2O + xenobioticSide 1 = ADP + phosphate + xenobioticSide 2.</text>
        <dbReference type="EC" id="7.6.2.2"/>
    </reaction>
</comment>
<keyword evidence="9 12" id="KW-1133">Transmembrane helix</keyword>
<keyword evidence="3" id="KW-0813">Transport</keyword>
<dbReference type="SUPFAM" id="SSF90123">
    <property type="entry name" value="ABC transporter transmembrane region"/>
    <property type="match status" value="1"/>
</dbReference>
<dbReference type="EMBL" id="NKQK01000017">
    <property type="protein sequence ID" value="PSS06452.1"/>
    <property type="molecule type" value="Genomic_DNA"/>
</dbReference>
<evidence type="ECO:0000256" key="11">
    <source>
        <dbReference type="ARBA" id="ARBA00034018"/>
    </source>
</evidence>
<dbReference type="PROSITE" id="PS50929">
    <property type="entry name" value="ABC_TM1F"/>
    <property type="match status" value="1"/>
</dbReference>
<evidence type="ECO:0000256" key="4">
    <source>
        <dbReference type="ARBA" id="ARBA00022692"/>
    </source>
</evidence>
<keyword evidence="8" id="KW-1278">Translocase</keyword>
<dbReference type="GO" id="GO:0008559">
    <property type="term" value="F:ABC-type xenobiotic transporter activity"/>
    <property type="evidence" value="ECO:0007669"/>
    <property type="project" value="UniProtKB-EC"/>
</dbReference>
<dbReference type="AlphaFoldDB" id="A0A2R6QE90"/>
<dbReference type="STRING" id="1590841.A0A2R6QE90"/>
<evidence type="ECO:0000256" key="3">
    <source>
        <dbReference type="ARBA" id="ARBA00022448"/>
    </source>
</evidence>
<keyword evidence="10 12" id="KW-0472">Membrane</keyword>
<evidence type="ECO:0000256" key="8">
    <source>
        <dbReference type="ARBA" id="ARBA00022967"/>
    </source>
</evidence>
<keyword evidence="5" id="KW-0677">Repeat</keyword>
<dbReference type="GO" id="GO:0016020">
    <property type="term" value="C:membrane"/>
    <property type="evidence" value="ECO:0007669"/>
    <property type="project" value="InterPro"/>
</dbReference>
<dbReference type="Gene3D" id="1.20.1560.10">
    <property type="entry name" value="ABC transporter type 1, transmembrane domain"/>
    <property type="match status" value="1"/>
</dbReference>
<feature type="transmembrane region" description="Helical" evidence="12">
    <location>
        <begin position="120"/>
        <end position="149"/>
    </location>
</feature>
<dbReference type="Pfam" id="PF00664">
    <property type="entry name" value="ABC_membrane"/>
    <property type="match status" value="1"/>
</dbReference>
<keyword evidence="7" id="KW-0067">ATP-binding</keyword>
<reference evidence="14 15" key="1">
    <citation type="submission" date="2017-07" db="EMBL/GenBank/DDBJ databases">
        <title>An improved, manually edited Actinidia chinensis var. chinensis (kiwifruit) genome highlights the challenges associated with draft genomes and gene prediction in plants.</title>
        <authorList>
            <person name="Pilkington S."/>
            <person name="Crowhurst R."/>
            <person name="Hilario E."/>
            <person name="Nardozza S."/>
            <person name="Fraser L."/>
            <person name="Peng Y."/>
            <person name="Gunaseelan K."/>
            <person name="Simpson R."/>
            <person name="Tahir J."/>
            <person name="Deroles S."/>
            <person name="Templeton K."/>
            <person name="Luo Z."/>
            <person name="Davy M."/>
            <person name="Cheng C."/>
            <person name="Mcneilage M."/>
            <person name="Scaglione D."/>
            <person name="Liu Y."/>
            <person name="Zhang Q."/>
            <person name="Datson P."/>
            <person name="De Silva N."/>
            <person name="Gardiner S."/>
            <person name="Bassett H."/>
            <person name="Chagne D."/>
            <person name="Mccallum J."/>
            <person name="Dzierzon H."/>
            <person name="Deng C."/>
            <person name="Wang Y.-Y."/>
            <person name="Barron N."/>
            <person name="Manako K."/>
            <person name="Bowen J."/>
            <person name="Foster T."/>
            <person name="Erridge Z."/>
            <person name="Tiffin H."/>
            <person name="Waite C."/>
            <person name="Davies K."/>
            <person name="Grierson E."/>
            <person name="Laing W."/>
            <person name="Kirk R."/>
            <person name="Chen X."/>
            <person name="Wood M."/>
            <person name="Montefiori M."/>
            <person name="Brummell D."/>
            <person name="Schwinn K."/>
            <person name="Catanach A."/>
            <person name="Fullerton C."/>
            <person name="Li D."/>
            <person name="Meiyalaghan S."/>
            <person name="Nieuwenhuizen N."/>
            <person name="Read N."/>
            <person name="Prakash R."/>
            <person name="Hunter D."/>
            <person name="Zhang H."/>
            <person name="Mckenzie M."/>
            <person name="Knabel M."/>
            <person name="Harris A."/>
            <person name="Allan A."/>
            <person name="Chen A."/>
            <person name="Janssen B."/>
            <person name="Plunkett B."/>
            <person name="Dwamena C."/>
            <person name="Voogd C."/>
            <person name="Leif D."/>
            <person name="Lafferty D."/>
            <person name="Souleyre E."/>
            <person name="Varkonyi-Gasic E."/>
            <person name="Gambi F."/>
            <person name="Hanley J."/>
            <person name="Yao J.-L."/>
            <person name="Cheung J."/>
            <person name="David K."/>
            <person name="Warren B."/>
            <person name="Marsh K."/>
            <person name="Snowden K."/>
            <person name="Lin-Wang K."/>
            <person name="Brian L."/>
            <person name="Martinez-Sanchez M."/>
            <person name="Wang M."/>
            <person name="Ileperuma N."/>
            <person name="Macnee N."/>
            <person name="Campin R."/>
            <person name="Mcatee P."/>
            <person name="Drummond R."/>
            <person name="Espley R."/>
            <person name="Ireland H."/>
            <person name="Wu R."/>
            <person name="Atkinson R."/>
            <person name="Karunairetnam S."/>
            <person name="Bulley S."/>
            <person name="Chunkath S."/>
            <person name="Hanley Z."/>
            <person name="Storey R."/>
            <person name="Thrimawithana A."/>
            <person name="Thomson S."/>
            <person name="David C."/>
            <person name="Testolin R."/>
        </authorList>
    </citation>
    <scope>NUCLEOTIDE SEQUENCE [LARGE SCALE GENOMIC DNA]</scope>
    <source>
        <strain evidence="15">cv. Red5</strain>
        <tissue evidence="14">Young leaf</tissue>
    </source>
</reference>
<feature type="transmembrane region" description="Helical" evidence="12">
    <location>
        <begin position="79"/>
        <end position="99"/>
    </location>
</feature>
<dbReference type="InterPro" id="IPR027417">
    <property type="entry name" value="P-loop_NTPase"/>
</dbReference>
<keyword evidence="15" id="KW-1185">Reference proteome</keyword>
<dbReference type="InterPro" id="IPR036640">
    <property type="entry name" value="ABC1_TM_sf"/>
</dbReference>
<keyword evidence="6" id="KW-0547">Nucleotide-binding</keyword>
<evidence type="ECO:0000256" key="1">
    <source>
        <dbReference type="ARBA" id="ARBA00009726"/>
    </source>
</evidence>
<comment type="caution">
    <text evidence="14">The sequence shown here is derived from an EMBL/GenBank/DDBJ whole genome shotgun (WGS) entry which is preliminary data.</text>
</comment>
<dbReference type="FunFam" id="1.20.1560.10:FF:000037">
    <property type="entry name" value="ATP-binding cassette subfamily C member 10"/>
    <property type="match status" value="1"/>
</dbReference>
<feature type="transmembrane region" description="Helical" evidence="12">
    <location>
        <begin position="522"/>
        <end position="545"/>
    </location>
</feature>